<dbReference type="STRING" id="1070319.CAGGBEG34_20007"/>
<keyword evidence="5 10" id="KW-0436">Ligase</keyword>
<evidence type="ECO:0000256" key="1">
    <source>
        <dbReference type="ARBA" id="ARBA00008069"/>
    </source>
</evidence>
<dbReference type="PANTHER" id="PTHR11895">
    <property type="entry name" value="TRANSAMIDASE"/>
    <property type="match status" value="1"/>
</dbReference>
<protein>
    <recommendedName>
        <fullName evidence="4 10">Glutamyl-tRNA(Gln) amidotransferase subunit A</fullName>
        <shortName evidence="10">Glu-ADT subunit A</shortName>
        <ecNumber evidence="3 10">6.3.5.7</ecNumber>
    </recommendedName>
</protein>
<evidence type="ECO:0000256" key="7">
    <source>
        <dbReference type="ARBA" id="ARBA00022840"/>
    </source>
</evidence>
<reference evidence="12 13" key="1">
    <citation type="submission" date="2011-08" db="EMBL/GenBank/DDBJ databases">
        <title>The genome of the obligate endobacterium of an arbuscular mycorrhizal fungus reveals an interphylum network of nutritional interactions.</title>
        <authorList>
            <person name="Ghignone S."/>
            <person name="Salvioli A."/>
            <person name="Anca I."/>
            <person name="Lumini E."/>
            <person name="Ortu G."/>
            <person name="Petiti L."/>
            <person name="Cruveiller S."/>
            <person name="Bianciotto V."/>
            <person name="Piffanelli P."/>
            <person name="Lanfranco L."/>
            <person name="Bonfante P."/>
        </authorList>
    </citation>
    <scope>NUCLEOTIDE SEQUENCE [LARGE SCALE GENOMIC DNA]</scope>
    <source>
        <strain evidence="12 13">BEG34</strain>
    </source>
</reference>
<dbReference type="Proteomes" id="UP000054051">
    <property type="component" value="Unassembled WGS sequence"/>
</dbReference>
<dbReference type="GO" id="GO:0050567">
    <property type="term" value="F:glutaminyl-tRNA synthase (glutamine-hydrolyzing) activity"/>
    <property type="evidence" value="ECO:0007669"/>
    <property type="project" value="UniProtKB-UniRule"/>
</dbReference>
<evidence type="ECO:0000256" key="5">
    <source>
        <dbReference type="ARBA" id="ARBA00022598"/>
    </source>
</evidence>
<evidence type="ECO:0000313" key="12">
    <source>
        <dbReference type="EMBL" id="CCD29756.1"/>
    </source>
</evidence>
<keyword evidence="6 10" id="KW-0547">Nucleotide-binding</keyword>
<evidence type="ECO:0000256" key="9">
    <source>
        <dbReference type="ARBA" id="ARBA00047407"/>
    </source>
</evidence>
<dbReference type="SUPFAM" id="SSF75304">
    <property type="entry name" value="Amidase signature (AS) enzymes"/>
    <property type="match status" value="1"/>
</dbReference>
<dbReference type="InterPro" id="IPR020556">
    <property type="entry name" value="Amidase_CS"/>
</dbReference>
<dbReference type="InterPro" id="IPR023631">
    <property type="entry name" value="Amidase_dom"/>
</dbReference>
<evidence type="ECO:0000313" key="13">
    <source>
        <dbReference type="Proteomes" id="UP000054051"/>
    </source>
</evidence>
<evidence type="ECO:0000256" key="4">
    <source>
        <dbReference type="ARBA" id="ARBA00014428"/>
    </source>
</evidence>
<comment type="subunit">
    <text evidence="2 10">Heterotrimer of A, B and C subunits.</text>
</comment>
<dbReference type="GO" id="GO:0016740">
    <property type="term" value="F:transferase activity"/>
    <property type="evidence" value="ECO:0007669"/>
    <property type="project" value="UniProtKB-KW"/>
</dbReference>
<dbReference type="EC" id="6.3.5.7" evidence="3 10"/>
<proteinExistence type="inferred from homology"/>
<dbReference type="PROSITE" id="PS00571">
    <property type="entry name" value="AMIDASES"/>
    <property type="match status" value="1"/>
</dbReference>
<dbReference type="OrthoDB" id="9811471at2"/>
<gene>
    <name evidence="10 12" type="primary">gatA</name>
    <name evidence="12" type="ORF">CAGGBEG34_20007</name>
</gene>
<dbReference type="InterPro" id="IPR000120">
    <property type="entry name" value="Amidase"/>
</dbReference>
<organism evidence="12 13">
    <name type="scientific">Candidatus Glomeribacter gigasporarum BEG34</name>
    <dbReference type="NCBI Taxonomy" id="1070319"/>
    <lineage>
        <taxon>Bacteria</taxon>
        <taxon>Pseudomonadati</taxon>
        <taxon>Pseudomonadota</taxon>
        <taxon>Betaproteobacteria</taxon>
        <taxon>Burkholderiales</taxon>
        <taxon>Burkholderiaceae</taxon>
        <taxon>Candidatus Glomeribacter</taxon>
    </lineage>
</organism>
<dbReference type="PANTHER" id="PTHR11895:SF151">
    <property type="entry name" value="GLUTAMYL-TRNA(GLN) AMIDOTRANSFERASE SUBUNIT A"/>
    <property type="match status" value="1"/>
</dbReference>
<feature type="active site" description="Charge relay system" evidence="10">
    <location>
        <position position="150"/>
    </location>
</feature>
<comment type="function">
    <text evidence="10">Allows the formation of correctly charged Gln-tRNA(Gln) through the transamidation of misacylated Glu-tRNA(Gln) in organisms which lack glutaminyl-tRNA synthetase. The reaction takes place in the presence of glutamine and ATP through an activated gamma-phospho-Glu-tRNA(Gln).</text>
</comment>
<feature type="active site" description="Charge relay system" evidence="10">
    <location>
        <position position="75"/>
    </location>
</feature>
<dbReference type="AlphaFoldDB" id="G2JAF4"/>
<evidence type="ECO:0000259" key="11">
    <source>
        <dbReference type="Pfam" id="PF01425"/>
    </source>
</evidence>
<keyword evidence="13" id="KW-1185">Reference proteome</keyword>
<keyword evidence="8 10" id="KW-0648">Protein biosynthesis</keyword>
<comment type="similarity">
    <text evidence="1 10">Belongs to the amidase family. GatA subfamily.</text>
</comment>
<evidence type="ECO:0000256" key="8">
    <source>
        <dbReference type="ARBA" id="ARBA00022917"/>
    </source>
</evidence>
<comment type="caution">
    <text evidence="12">The sequence shown here is derived from an EMBL/GenBank/DDBJ whole genome shotgun (WGS) entry which is preliminary data.</text>
</comment>
<evidence type="ECO:0000256" key="2">
    <source>
        <dbReference type="ARBA" id="ARBA00011123"/>
    </source>
</evidence>
<dbReference type="Gene3D" id="3.90.1300.10">
    <property type="entry name" value="Amidase signature (AS) domain"/>
    <property type="match status" value="1"/>
</dbReference>
<dbReference type="HAMAP" id="MF_00120">
    <property type="entry name" value="GatA"/>
    <property type="match status" value="1"/>
</dbReference>
<evidence type="ECO:0000256" key="6">
    <source>
        <dbReference type="ARBA" id="ARBA00022741"/>
    </source>
</evidence>
<dbReference type="Pfam" id="PF01425">
    <property type="entry name" value="Amidase"/>
    <property type="match status" value="1"/>
</dbReference>
<name>G2JAF4_9BURK</name>
<dbReference type="RefSeq" id="WP_006682893.1">
    <property type="nucleotide sequence ID" value="NZ_CAFB01000047.1"/>
</dbReference>
<dbReference type="eggNOG" id="COG0154">
    <property type="taxonomic scope" value="Bacteria"/>
</dbReference>
<dbReference type="GO" id="GO:0005524">
    <property type="term" value="F:ATP binding"/>
    <property type="evidence" value="ECO:0007669"/>
    <property type="project" value="UniProtKB-KW"/>
</dbReference>
<evidence type="ECO:0000256" key="3">
    <source>
        <dbReference type="ARBA" id="ARBA00012739"/>
    </source>
</evidence>
<sequence length="502" mass="53852">MHRKNLTELRAALDAKAFSAVELAQHFLTRIQAAQSLNAFIDLNPEHTLAQAARADALISSGVAGPLTGIPIAHKDNFVTCHWKTTAASKILSQYISPFDATIVEKLADAGMVCIGKTNMDEFAMGSSNEHSFFGAVRNPWDIKAVPGGSSGGSAAAVAARLTPAATGSDTGGSIRQPAALTGITGIKPTYGRVSRYGMIAFASSLDQAGPMAACATDCALLLSALADFDARDSTSLARAPEDFTRKLGCAWLEEAPSAENQPGRPLHGLRIGLPKEYCVSGLAADVQRALDAALNTYQTLGATLINVSLPSTELSIPVYYVIASAEASSNLARFDGVRYGYRAAAYRNLTDMYKKTRSEGFGAEVKRRILTGTFVLSHGYYDAYYKQAQKIRRLIAQDFQRAFMQCDVLVGPTAPTAAWNLGEKMNHPLQMYLADIYTLSANLAGLPAMSLPCGFSAGAQQNRPVGMQLIGNYFDEARMLQIADAFQRATDWHRQAPAQFA</sequence>
<keyword evidence="12" id="KW-0808">Transferase</keyword>
<feature type="active site" description="Acyl-ester intermediate" evidence="10">
    <location>
        <position position="174"/>
    </location>
</feature>
<dbReference type="GO" id="GO:0006412">
    <property type="term" value="P:translation"/>
    <property type="evidence" value="ECO:0007669"/>
    <property type="project" value="UniProtKB-UniRule"/>
</dbReference>
<dbReference type="InterPro" id="IPR004412">
    <property type="entry name" value="GatA"/>
</dbReference>
<dbReference type="GO" id="GO:0030956">
    <property type="term" value="C:glutamyl-tRNA(Gln) amidotransferase complex"/>
    <property type="evidence" value="ECO:0007669"/>
    <property type="project" value="InterPro"/>
</dbReference>
<dbReference type="NCBIfam" id="TIGR00132">
    <property type="entry name" value="gatA"/>
    <property type="match status" value="1"/>
</dbReference>
<evidence type="ECO:0000256" key="10">
    <source>
        <dbReference type="HAMAP-Rule" id="MF_00120"/>
    </source>
</evidence>
<feature type="domain" description="Amidase" evidence="11">
    <location>
        <begin position="22"/>
        <end position="481"/>
    </location>
</feature>
<comment type="catalytic activity">
    <reaction evidence="9 10">
        <text>L-glutamyl-tRNA(Gln) + L-glutamine + ATP + H2O = L-glutaminyl-tRNA(Gln) + L-glutamate + ADP + phosphate + H(+)</text>
        <dbReference type="Rhea" id="RHEA:17521"/>
        <dbReference type="Rhea" id="RHEA-COMP:9681"/>
        <dbReference type="Rhea" id="RHEA-COMP:9684"/>
        <dbReference type="ChEBI" id="CHEBI:15377"/>
        <dbReference type="ChEBI" id="CHEBI:15378"/>
        <dbReference type="ChEBI" id="CHEBI:29985"/>
        <dbReference type="ChEBI" id="CHEBI:30616"/>
        <dbReference type="ChEBI" id="CHEBI:43474"/>
        <dbReference type="ChEBI" id="CHEBI:58359"/>
        <dbReference type="ChEBI" id="CHEBI:78520"/>
        <dbReference type="ChEBI" id="CHEBI:78521"/>
        <dbReference type="ChEBI" id="CHEBI:456216"/>
        <dbReference type="EC" id="6.3.5.7"/>
    </reaction>
</comment>
<keyword evidence="7 10" id="KW-0067">ATP-binding</keyword>
<dbReference type="EMBL" id="CAFB01000047">
    <property type="protein sequence ID" value="CCD29756.1"/>
    <property type="molecule type" value="Genomic_DNA"/>
</dbReference>
<accession>G2JAF4</accession>
<dbReference type="InterPro" id="IPR036928">
    <property type="entry name" value="AS_sf"/>
</dbReference>